<evidence type="ECO:0000313" key="2">
    <source>
        <dbReference type="EMBL" id="GMI64514.1"/>
    </source>
</evidence>
<keyword evidence="3" id="KW-1185">Reference proteome</keyword>
<accession>A0A9W7GT95</accession>
<evidence type="ECO:0000313" key="3">
    <source>
        <dbReference type="Proteomes" id="UP001165190"/>
    </source>
</evidence>
<organism evidence="2 3">
    <name type="scientific">Hibiscus trionum</name>
    <name type="common">Flower of an hour</name>
    <dbReference type="NCBI Taxonomy" id="183268"/>
    <lineage>
        <taxon>Eukaryota</taxon>
        <taxon>Viridiplantae</taxon>
        <taxon>Streptophyta</taxon>
        <taxon>Embryophyta</taxon>
        <taxon>Tracheophyta</taxon>
        <taxon>Spermatophyta</taxon>
        <taxon>Magnoliopsida</taxon>
        <taxon>eudicotyledons</taxon>
        <taxon>Gunneridae</taxon>
        <taxon>Pentapetalae</taxon>
        <taxon>rosids</taxon>
        <taxon>malvids</taxon>
        <taxon>Malvales</taxon>
        <taxon>Malvaceae</taxon>
        <taxon>Malvoideae</taxon>
        <taxon>Hibiscus</taxon>
    </lineage>
</organism>
<dbReference type="Proteomes" id="UP001165190">
    <property type="component" value="Unassembled WGS sequence"/>
</dbReference>
<dbReference type="AlphaFoldDB" id="A0A9W7GT95"/>
<dbReference type="EMBL" id="BSYR01000003">
    <property type="protein sequence ID" value="GMI64514.1"/>
    <property type="molecule type" value="Genomic_DNA"/>
</dbReference>
<dbReference type="PANTHER" id="PTHR34222:SF40">
    <property type="match status" value="1"/>
</dbReference>
<gene>
    <name evidence="2" type="ORF">HRI_000120700</name>
</gene>
<dbReference type="PANTHER" id="PTHR34222">
    <property type="entry name" value="GAG_PRE-INTEGRS DOMAIN-CONTAINING PROTEIN"/>
    <property type="match status" value="1"/>
</dbReference>
<evidence type="ECO:0000256" key="1">
    <source>
        <dbReference type="SAM" id="MobiDB-lite"/>
    </source>
</evidence>
<proteinExistence type="predicted"/>
<sequence length="220" mass="24716">MYYEADWGEGLEHSKFITHLNNERLYDFLAGLNRDLDEVRGRILDRTLLPAIGEAFAEVRREENRRRVMMGDNKDPKPVTTTGHRPVETSALVSRGPQFQKRSDSGQSRTGERPWCSHYNRAGHTREKCFKLHGYPGNTKNQRDTKALLSSNTSSSIENTLDVRLTKSQLEALHKILETSTAHGSLAIQGTAFNITSDSSNQSSWILDSGASDHMSGNVR</sequence>
<comment type="caution">
    <text evidence="2">The sequence shown here is derived from an EMBL/GenBank/DDBJ whole genome shotgun (WGS) entry which is preliminary data.</text>
</comment>
<reference evidence="2" key="1">
    <citation type="submission" date="2023-05" db="EMBL/GenBank/DDBJ databases">
        <title>Genome and transcriptome analyses reveal genes involved in the formation of fine ridges on petal epidermal cells in Hibiscus trionum.</title>
        <authorList>
            <person name="Koshimizu S."/>
            <person name="Masuda S."/>
            <person name="Ishii T."/>
            <person name="Shirasu K."/>
            <person name="Hoshino A."/>
            <person name="Arita M."/>
        </authorList>
    </citation>
    <scope>NUCLEOTIDE SEQUENCE</scope>
    <source>
        <strain evidence="2">Hamamatsu line</strain>
    </source>
</reference>
<protein>
    <submittedName>
        <fullName evidence="2">Uncharacterized protein</fullName>
    </submittedName>
</protein>
<feature type="region of interest" description="Disordered" evidence="1">
    <location>
        <begin position="94"/>
        <end position="118"/>
    </location>
</feature>
<name>A0A9W7GT95_HIBTR</name>
<dbReference type="OrthoDB" id="1743470at2759"/>